<accession>A0ACB8DSZ5</accession>
<proteinExistence type="predicted"/>
<dbReference type="Proteomes" id="UP000821865">
    <property type="component" value="Chromosome 1"/>
</dbReference>
<gene>
    <name evidence="1" type="ORF">HPB49_003056</name>
</gene>
<evidence type="ECO:0000313" key="1">
    <source>
        <dbReference type="EMBL" id="KAH7977627.1"/>
    </source>
</evidence>
<sequence>MTSTILKFSKEDKSSSSSQHSVGVATLSTTTDRPPPGGSSTLPAVQEEPDHDDGGVSTATPAPQEQLQEHGEGCMLQLVAKQAALAVACKDPFSEDVRCTILNSWQPQKSDQEQLLESSGKRPVLKAGTQITLDGRAEGNSKTSASWENYTCGELRRQLKEAFLGASVSERLAKTCHELWLSASKDAICVCLCSLHVLVMIIEPCHTGDDLGSLA</sequence>
<evidence type="ECO:0000313" key="2">
    <source>
        <dbReference type="Proteomes" id="UP000821865"/>
    </source>
</evidence>
<reference evidence="1" key="1">
    <citation type="submission" date="2020-05" db="EMBL/GenBank/DDBJ databases">
        <title>Large-scale comparative analyses of tick genomes elucidate their genetic diversity and vector capacities.</title>
        <authorList>
            <person name="Jia N."/>
            <person name="Wang J."/>
            <person name="Shi W."/>
            <person name="Du L."/>
            <person name="Sun Y."/>
            <person name="Zhan W."/>
            <person name="Jiang J."/>
            <person name="Wang Q."/>
            <person name="Zhang B."/>
            <person name="Ji P."/>
            <person name="Sakyi L.B."/>
            <person name="Cui X."/>
            <person name="Yuan T."/>
            <person name="Jiang B."/>
            <person name="Yang W."/>
            <person name="Lam T.T.-Y."/>
            <person name="Chang Q."/>
            <person name="Ding S."/>
            <person name="Wang X."/>
            <person name="Zhu J."/>
            <person name="Ruan X."/>
            <person name="Zhao L."/>
            <person name="Wei J."/>
            <person name="Que T."/>
            <person name="Du C."/>
            <person name="Cheng J."/>
            <person name="Dai P."/>
            <person name="Han X."/>
            <person name="Huang E."/>
            <person name="Gao Y."/>
            <person name="Liu J."/>
            <person name="Shao H."/>
            <person name="Ye R."/>
            <person name="Li L."/>
            <person name="Wei W."/>
            <person name="Wang X."/>
            <person name="Wang C."/>
            <person name="Yang T."/>
            <person name="Huo Q."/>
            <person name="Li W."/>
            <person name="Guo W."/>
            <person name="Chen H."/>
            <person name="Zhou L."/>
            <person name="Ni X."/>
            <person name="Tian J."/>
            <person name="Zhou Y."/>
            <person name="Sheng Y."/>
            <person name="Liu T."/>
            <person name="Pan Y."/>
            <person name="Xia L."/>
            <person name="Li J."/>
            <person name="Zhao F."/>
            <person name="Cao W."/>
        </authorList>
    </citation>
    <scope>NUCLEOTIDE SEQUENCE</scope>
    <source>
        <strain evidence="1">Dsil-2018</strain>
    </source>
</reference>
<comment type="caution">
    <text evidence="1">The sequence shown here is derived from an EMBL/GenBank/DDBJ whole genome shotgun (WGS) entry which is preliminary data.</text>
</comment>
<protein>
    <submittedName>
        <fullName evidence="1">Uncharacterized protein</fullName>
    </submittedName>
</protein>
<keyword evidence="2" id="KW-1185">Reference proteome</keyword>
<dbReference type="EMBL" id="CM023470">
    <property type="protein sequence ID" value="KAH7977627.1"/>
    <property type="molecule type" value="Genomic_DNA"/>
</dbReference>
<name>A0ACB8DSZ5_DERSI</name>
<organism evidence="1 2">
    <name type="scientific">Dermacentor silvarum</name>
    <name type="common">Tick</name>
    <dbReference type="NCBI Taxonomy" id="543639"/>
    <lineage>
        <taxon>Eukaryota</taxon>
        <taxon>Metazoa</taxon>
        <taxon>Ecdysozoa</taxon>
        <taxon>Arthropoda</taxon>
        <taxon>Chelicerata</taxon>
        <taxon>Arachnida</taxon>
        <taxon>Acari</taxon>
        <taxon>Parasitiformes</taxon>
        <taxon>Ixodida</taxon>
        <taxon>Ixodoidea</taxon>
        <taxon>Ixodidae</taxon>
        <taxon>Rhipicephalinae</taxon>
        <taxon>Dermacentor</taxon>
    </lineage>
</organism>